<dbReference type="PROSITE" id="PS51424">
    <property type="entry name" value="ROC"/>
    <property type="match status" value="1"/>
</dbReference>
<protein>
    <submittedName>
        <fullName evidence="5">Malignant fibrous histiocytoma amplified sequence 1</fullName>
    </submittedName>
</protein>
<dbReference type="GO" id="GO:0000166">
    <property type="term" value="F:nucleotide binding"/>
    <property type="evidence" value="ECO:0007669"/>
    <property type="project" value="UniProtKB-KW"/>
</dbReference>
<evidence type="ECO:0000256" key="1">
    <source>
        <dbReference type="ARBA" id="ARBA00022614"/>
    </source>
</evidence>
<evidence type="ECO:0000313" key="6">
    <source>
        <dbReference type="Proteomes" id="UP000694551"/>
    </source>
</evidence>
<dbReference type="Gene3D" id="3.40.50.300">
    <property type="entry name" value="P-loop containing nucleotide triphosphate hydrolases"/>
    <property type="match status" value="1"/>
</dbReference>
<dbReference type="InterPro" id="IPR032675">
    <property type="entry name" value="LRR_dom_sf"/>
</dbReference>
<dbReference type="InterPro" id="IPR020859">
    <property type="entry name" value="ROC"/>
</dbReference>
<dbReference type="InterPro" id="IPR001611">
    <property type="entry name" value="Leu-rich_rpt"/>
</dbReference>
<dbReference type="SUPFAM" id="SSF82615">
    <property type="entry name" value="Polo-box domain"/>
    <property type="match status" value="1"/>
</dbReference>
<sequence>EVGAALSGLRVLSLRRNRLGRLPAAALRHLGRLAELDLSHNRLRGLGDGGALAGLRGLRKLSLSHNELGAEGPGLSPRLAELGRLEELDLSFNRLRRLPEGLGRLRHLRALDVDHNLLPSFPAPLLELAALEELDCSGNRHLGALPEGIAALHRLKILWLSGTGLAALPEGLCQLSALESLMLDGNRLQALPAGFGSLQRLKMLNLSSNLLGEFPAAILALPSLEELYLSRNQLTLLPPRLCQLRQLRTLWLDNNRIRYLPDSIVLLHSLEELVLQGNQIAILPEGFGQLSRVTLWKIKDNPLIQPPYEVCMKGIPYIAAYQQELAHSQPALKPRLKLVLMGLKDAGKTLLRRCLMEEDGGCPGQQQDSGRVPVGKGIEVMDWTADAERGLTFIVYELAGDPSYDVIQSFFLSPGALYVLVVNLSAYVPQHFYASVGYFLHWLGSKVPHAVVCMVGTHADLCAERELEEKCLDIHHQIAQQEKRDAEGLQSLVQQVDEALGQDFDLRCSSPHTAFYGVSDKNLRRKKAQFQYLLNHRPQILSPVLPFSCRDRCQVRRLRDKLLSVAEHRDIFPNLHRVLPKSWQVLEELHFQPQAQQLWLSWWDSARLGLQAGLTEDRLQSALSYLHESGKLLYFEEHLTLREYVFHNLPRLIDILNVFCQRDATVLLQKLLSDTHIDELRATQLHHYVEGFLLHGLLPAHVIRLLLKPHIQSREDLQLILELLEKMGLCYCVNKPKCKPLNGAAAWYKFPCYVKNEVPHAEAWINGTNLSGQSFVVEQLQIEYSFPFIFPPGLFARYSVQINSHVVQRSDGKYQIYAYRGKVPVVVSYRPARGALQPDTLSIASHASLPNIWTAWQAITPLVEELNVLLQEWPGLYYTVHVLCSKCLKRGSPNPHTFPGELLSQPRPEGLTEIICPKNGSERVNVALVYPPTPTVISPCSK</sequence>
<dbReference type="PROSITE" id="PS51450">
    <property type="entry name" value="LRR"/>
    <property type="match status" value="4"/>
</dbReference>
<dbReference type="GO" id="GO:0005737">
    <property type="term" value="C:cytoplasm"/>
    <property type="evidence" value="ECO:0007669"/>
    <property type="project" value="TreeGrafter"/>
</dbReference>
<evidence type="ECO:0000256" key="3">
    <source>
        <dbReference type="ARBA" id="ARBA00022741"/>
    </source>
</evidence>
<proteinExistence type="predicted"/>
<dbReference type="Pfam" id="PF13855">
    <property type="entry name" value="LRR_8"/>
    <property type="match status" value="2"/>
</dbReference>
<dbReference type="Gene3D" id="3.30.70.1390">
    <property type="entry name" value="ROC domain from the Parkinson's disease-associated leucine-rich repeat kinase 2"/>
    <property type="match status" value="1"/>
</dbReference>
<dbReference type="PANTHER" id="PTHR48051">
    <property type="match status" value="1"/>
</dbReference>
<keyword evidence="6" id="KW-1185">Reference proteome</keyword>
<keyword evidence="3" id="KW-0547">Nucleotide-binding</keyword>
<dbReference type="SMART" id="SM00369">
    <property type="entry name" value="LRR_TYP"/>
    <property type="match status" value="11"/>
</dbReference>
<name>A0A8D0FWQ3_STROC</name>
<accession>A0A8D0FWQ3</accession>
<dbReference type="InterPro" id="IPR003591">
    <property type="entry name" value="Leu-rich_rpt_typical-subtyp"/>
</dbReference>
<evidence type="ECO:0000313" key="5">
    <source>
        <dbReference type="Ensembl" id="ENSSOCP00000021954.1"/>
    </source>
</evidence>
<dbReference type="Proteomes" id="UP000694551">
    <property type="component" value="Unplaced"/>
</dbReference>
<dbReference type="InterPro" id="IPR050216">
    <property type="entry name" value="LRR_domain-containing"/>
</dbReference>
<evidence type="ECO:0000256" key="2">
    <source>
        <dbReference type="ARBA" id="ARBA00022737"/>
    </source>
</evidence>
<keyword evidence="2" id="KW-0677">Repeat</keyword>
<dbReference type="PRINTS" id="PR00019">
    <property type="entry name" value="LEURICHRPT"/>
</dbReference>
<dbReference type="InterPro" id="IPR027417">
    <property type="entry name" value="P-loop_NTPase"/>
</dbReference>
<dbReference type="SUPFAM" id="SSF52540">
    <property type="entry name" value="P-loop containing nucleoside triphosphate hydrolases"/>
    <property type="match status" value="1"/>
</dbReference>
<dbReference type="Gene3D" id="3.80.10.10">
    <property type="entry name" value="Ribonuclease Inhibitor"/>
    <property type="match status" value="2"/>
</dbReference>
<dbReference type="GO" id="GO:0009966">
    <property type="term" value="P:regulation of signal transduction"/>
    <property type="evidence" value="ECO:0007669"/>
    <property type="project" value="UniProtKB-ARBA"/>
</dbReference>
<dbReference type="Pfam" id="PF00560">
    <property type="entry name" value="LRR_1"/>
    <property type="match status" value="1"/>
</dbReference>
<dbReference type="AlphaFoldDB" id="A0A8D0FWQ3"/>
<keyword evidence="1" id="KW-0433">Leucine-rich repeat</keyword>
<dbReference type="PANTHER" id="PTHR48051:SF48">
    <property type="entry name" value="MULTIFUNCTIONAL ROCO FAMILY SIGNALING REGULATOR 1"/>
    <property type="match status" value="1"/>
</dbReference>
<reference evidence="5" key="2">
    <citation type="submission" date="2025-09" db="UniProtKB">
        <authorList>
            <consortium name="Ensembl"/>
        </authorList>
    </citation>
    <scope>IDENTIFICATION</scope>
</reference>
<reference evidence="5" key="1">
    <citation type="submission" date="2025-08" db="UniProtKB">
        <authorList>
            <consortium name="Ensembl"/>
        </authorList>
    </citation>
    <scope>IDENTIFICATION</scope>
</reference>
<evidence type="ECO:0000259" key="4">
    <source>
        <dbReference type="PROSITE" id="PS51424"/>
    </source>
</evidence>
<feature type="domain" description="Roc" evidence="4">
    <location>
        <begin position="329"/>
        <end position="569"/>
    </location>
</feature>
<dbReference type="SUPFAM" id="SSF52058">
    <property type="entry name" value="L domain-like"/>
    <property type="match status" value="1"/>
</dbReference>
<dbReference type="SMART" id="SM00364">
    <property type="entry name" value="LRR_BAC"/>
    <property type="match status" value="10"/>
</dbReference>
<organism evidence="5 6">
    <name type="scientific">Strix occidentalis caurina</name>
    <name type="common">northern spotted owl</name>
    <dbReference type="NCBI Taxonomy" id="311401"/>
    <lineage>
        <taxon>Eukaryota</taxon>
        <taxon>Metazoa</taxon>
        <taxon>Chordata</taxon>
        <taxon>Craniata</taxon>
        <taxon>Vertebrata</taxon>
        <taxon>Euteleostomi</taxon>
        <taxon>Archelosauria</taxon>
        <taxon>Archosauria</taxon>
        <taxon>Dinosauria</taxon>
        <taxon>Saurischia</taxon>
        <taxon>Theropoda</taxon>
        <taxon>Coelurosauria</taxon>
        <taxon>Aves</taxon>
        <taxon>Neognathae</taxon>
        <taxon>Neoaves</taxon>
        <taxon>Telluraves</taxon>
        <taxon>Strigiformes</taxon>
        <taxon>Strigidae</taxon>
        <taxon>Strix</taxon>
    </lineage>
</organism>
<dbReference type="Ensembl" id="ENSSOCT00000022500.1">
    <property type="protein sequence ID" value="ENSSOCP00000021954.1"/>
    <property type="gene ID" value="ENSSOCG00000016363.1"/>
</dbReference>